<keyword evidence="2" id="KW-0408">Iron</keyword>
<dbReference type="SUPFAM" id="SSF46548">
    <property type="entry name" value="alpha-helical ferredoxin"/>
    <property type="match status" value="1"/>
</dbReference>
<protein>
    <submittedName>
        <fullName evidence="5">Aldo/keto reductase</fullName>
    </submittedName>
</protein>
<name>A0ABS2GD61_9FIRM</name>
<dbReference type="InterPro" id="IPR023210">
    <property type="entry name" value="NADP_OxRdtase_dom"/>
</dbReference>
<evidence type="ECO:0000313" key="5">
    <source>
        <dbReference type="EMBL" id="MBM6878718.1"/>
    </source>
</evidence>
<dbReference type="Gene3D" id="3.20.20.100">
    <property type="entry name" value="NADP-dependent oxidoreductase domain"/>
    <property type="match status" value="1"/>
</dbReference>
<dbReference type="InterPro" id="IPR053135">
    <property type="entry name" value="AKR2_Oxidoreductase"/>
</dbReference>
<dbReference type="RefSeq" id="WP_205134346.1">
    <property type="nucleotide sequence ID" value="NZ_JACSNT010000017.1"/>
</dbReference>
<dbReference type="InterPro" id="IPR017896">
    <property type="entry name" value="4Fe4S_Fe-S-bd"/>
</dbReference>
<dbReference type="CDD" id="cd19096">
    <property type="entry name" value="AKR_Fe-S_oxidoreductase"/>
    <property type="match status" value="1"/>
</dbReference>
<dbReference type="SUPFAM" id="SSF51430">
    <property type="entry name" value="NAD(P)-linked oxidoreductase"/>
    <property type="match status" value="1"/>
</dbReference>
<dbReference type="Proteomes" id="UP000729290">
    <property type="component" value="Unassembled WGS sequence"/>
</dbReference>
<evidence type="ECO:0000256" key="3">
    <source>
        <dbReference type="ARBA" id="ARBA00023014"/>
    </source>
</evidence>
<keyword evidence="3" id="KW-0411">Iron-sulfur</keyword>
<feature type="domain" description="4Fe-4S ferredoxin-type" evidence="4">
    <location>
        <begin position="334"/>
        <end position="362"/>
    </location>
</feature>
<dbReference type="Pfam" id="PF13187">
    <property type="entry name" value="Fer4_9"/>
    <property type="match status" value="1"/>
</dbReference>
<dbReference type="InterPro" id="IPR036812">
    <property type="entry name" value="NAD(P)_OxRdtase_dom_sf"/>
</dbReference>
<dbReference type="EMBL" id="JACSNV010000019">
    <property type="protein sequence ID" value="MBM6878718.1"/>
    <property type="molecule type" value="Genomic_DNA"/>
</dbReference>
<organism evidence="5 6">
    <name type="scientific">Anaerotignum lactatifermentans</name>
    <dbReference type="NCBI Taxonomy" id="160404"/>
    <lineage>
        <taxon>Bacteria</taxon>
        <taxon>Bacillati</taxon>
        <taxon>Bacillota</taxon>
        <taxon>Clostridia</taxon>
        <taxon>Lachnospirales</taxon>
        <taxon>Anaerotignaceae</taxon>
        <taxon>Anaerotignum</taxon>
    </lineage>
</organism>
<dbReference type="PROSITE" id="PS00198">
    <property type="entry name" value="4FE4S_FER_1"/>
    <property type="match status" value="1"/>
</dbReference>
<keyword evidence="6" id="KW-1185">Reference proteome</keyword>
<dbReference type="InterPro" id="IPR017900">
    <property type="entry name" value="4Fe4S_Fe_S_CS"/>
</dbReference>
<comment type="caution">
    <text evidence="5">The sequence shown here is derived from an EMBL/GenBank/DDBJ whole genome shotgun (WGS) entry which is preliminary data.</text>
</comment>
<sequence>MEKRRMENIGAEPSMLGFGCMRFSTLPDGKINEAEAEKMLDYALAHGVTYIDTAYFYHDGASEPFVGRVLEKYDRDSFYLATKMPTWILKDAEDAKRVFQDQLNRLRTDHIDFYLLHTMDRKKWQGVLDLGILPVLEELKKEGKIRYLGFSFHDEYEVFEEILTYRKWDFCQIQLNYMDTEEQAGIKGYQLAEKLGVPMVIMEPVRGGALAGFSPEMNQRFYDLDEKASVASYALRFVGSLPNVKVILSGMTTMEQVEDNIRTFSPFRPLNEAEREVIETTAAELKARIQNGCTGCRYCMPCPHGVDIPKSFKIWNTYHTYRKYESVRFPWEGMEEEKKPKNCVECGKCEAACPQKISIRADLKRVQADLDGRIWDQ</sequence>
<dbReference type="PANTHER" id="PTHR43312">
    <property type="entry name" value="D-THREO-ALDOSE 1-DEHYDROGENASE"/>
    <property type="match status" value="1"/>
</dbReference>
<proteinExistence type="predicted"/>
<gene>
    <name evidence="5" type="ORF">H9X83_11185</name>
</gene>
<dbReference type="Pfam" id="PF00248">
    <property type="entry name" value="Aldo_ket_red"/>
    <property type="match status" value="1"/>
</dbReference>
<keyword evidence="1" id="KW-0479">Metal-binding</keyword>
<evidence type="ECO:0000256" key="2">
    <source>
        <dbReference type="ARBA" id="ARBA00023004"/>
    </source>
</evidence>
<dbReference type="PANTHER" id="PTHR43312:SF2">
    <property type="entry name" value="OXIDOREDUCTASE"/>
    <property type="match status" value="1"/>
</dbReference>
<reference evidence="5 6" key="1">
    <citation type="journal article" date="2021" name="Sci. Rep.">
        <title>The distribution of antibiotic resistance genes in chicken gut microbiota commensals.</title>
        <authorList>
            <person name="Juricova H."/>
            <person name="Matiasovicova J."/>
            <person name="Kubasova T."/>
            <person name="Cejkova D."/>
            <person name="Rychlik I."/>
        </authorList>
    </citation>
    <scope>NUCLEOTIDE SEQUENCE [LARGE SCALE GENOMIC DNA]</scope>
    <source>
        <strain evidence="5 6">An431b</strain>
    </source>
</reference>
<accession>A0ABS2GD61</accession>
<dbReference type="PROSITE" id="PS51379">
    <property type="entry name" value="4FE4S_FER_2"/>
    <property type="match status" value="1"/>
</dbReference>
<evidence type="ECO:0000259" key="4">
    <source>
        <dbReference type="PROSITE" id="PS51379"/>
    </source>
</evidence>
<evidence type="ECO:0000313" key="6">
    <source>
        <dbReference type="Proteomes" id="UP000729290"/>
    </source>
</evidence>
<evidence type="ECO:0000256" key="1">
    <source>
        <dbReference type="ARBA" id="ARBA00022723"/>
    </source>
</evidence>